<protein>
    <submittedName>
        <fullName evidence="2">Uncharacterized protein</fullName>
    </submittedName>
</protein>
<organism evidence="2 3">
    <name type="scientific">Papaver somniferum</name>
    <name type="common">Opium poppy</name>
    <dbReference type="NCBI Taxonomy" id="3469"/>
    <lineage>
        <taxon>Eukaryota</taxon>
        <taxon>Viridiplantae</taxon>
        <taxon>Streptophyta</taxon>
        <taxon>Embryophyta</taxon>
        <taxon>Tracheophyta</taxon>
        <taxon>Spermatophyta</taxon>
        <taxon>Magnoliopsida</taxon>
        <taxon>Ranunculales</taxon>
        <taxon>Papaveraceae</taxon>
        <taxon>Papaveroideae</taxon>
        <taxon>Papaver</taxon>
    </lineage>
</organism>
<reference evidence="2 3" key="1">
    <citation type="journal article" date="2018" name="Science">
        <title>The opium poppy genome and morphinan production.</title>
        <authorList>
            <person name="Guo L."/>
            <person name="Winzer T."/>
            <person name="Yang X."/>
            <person name="Li Y."/>
            <person name="Ning Z."/>
            <person name="He Z."/>
            <person name="Teodor R."/>
            <person name="Lu Y."/>
            <person name="Bowser T.A."/>
            <person name="Graham I.A."/>
            <person name="Ye K."/>
        </authorList>
    </citation>
    <scope>NUCLEOTIDE SEQUENCE [LARGE SCALE GENOMIC DNA]</scope>
    <source>
        <strain evidence="3">cv. HN1</strain>
        <tissue evidence="2">Leaves</tissue>
    </source>
</reference>
<evidence type="ECO:0000313" key="2">
    <source>
        <dbReference type="EMBL" id="RZC75489.1"/>
    </source>
</evidence>
<gene>
    <name evidence="2" type="ORF">C5167_050963</name>
</gene>
<sequence>MGFLNQEKVESSDPKTAGKRKRDSDEEVVVSDQCVNDNKMRRLCNVDVKQEKQSMEENKSMAKGCNEDDMVMMPLPLSSIMDFFNYSEYDYCFNQDEWLNLPRLTTTTDDAMVMMSEFPPLPLSSSMDFFNYHKFDQEEWLNLYAGLIY</sequence>
<feature type="region of interest" description="Disordered" evidence="1">
    <location>
        <begin position="1"/>
        <end position="30"/>
    </location>
</feature>
<keyword evidence="3" id="KW-1185">Reference proteome</keyword>
<dbReference type="Gramene" id="RZC75489">
    <property type="protein sequence ID" value="RZC75489"/>
    <property type="gene ID" value="C5167_050963"/>
</dbReference>
<accession>A0A4Y7KU69</accession>
<evidence type="ECO:0000313" key="3">
    <source>
        <dbReference type="Proteomes" id="UP000316621"/>
    </source>
</evidence>
<evidence type="ECO:0000256" key="1">
    <source>
        <dbReference type="SAM" id="MobiDB-lite"/>
    </source>
</evidence>
<dbReference type="EMBL" id="CM010722">
    <property type="protein sequence ID" value="RZC75489.1"/>
    <property type="molecule type" value="Genomic_DNA"/>
</dbReference>
<dbReference type="AlphaFoldDB" id="A0A4Y7KU69"/>
<name>A0A4Y7KU69_PAPSO</name>
<dbReference type="Proteomes" id="UP000316621">
    <property type="component" value="Chromosome 8"/>
</dbReference>
<proteinExistence type="predicted"/>